<feature type="domain" description="Protein arginine N-methyltransferase" evidence="3">
    <location>
        <begin position="201"/>
        <end position="343"/>
    </location>
</feature>
<dbReference type="Gene3D" id="3.40.50.150">
    <property type="entry name" value="Vaccinia Virus protein VP39"/>
    <property type="match status" value="1"/>
</dbReference>
<dbReference type="Pfam" id="PF22528">
    <property type="entry name" value="PRMT_C"/>
    <property type="match status" value="1"/>
</dbReference>
<dbReference type="SUPFAM" id="SSF53335">
    <property type="entry name" value="S-adenosyl-L-methionine-dependent methyltransferases"/>
    <property type="match status" value="1"/>
</dbReference>
<accession>A0A3Q0IWK6</accession>
<reference evidence="5" key="1">
    <citation type="submission" date="2025-08" db="UniProtKB">
        <authorList>
            <consortium name="RefSeq"/>
        </authorList>
    </citation>
    <scope>IDENTIFICATION</scope>
</reference>
<sequence>MNDPLRRRAYLTVLRKQIQRTADPVVLCLSGFSLLGVLAARLGAKKVYILEPVIFGSFVQFFIDHYNLKHQIILLNSERDVSFIQEKVTLVIGDPYCITSVLPWEHLEDFCLLKHRFFPGLATNSNSESDTKAQSETKNNDLTNHVNDNHLNSNTQASEPNSGNLTPAPRLVSSSVTVMPLRASFMFVPVTFDHLWKTRALVREAEGFTMRCFDEFIAKSRVFSRDQVDGHPLWEYPCCALASPKELLSVDLTQPDPPSPGYRATQAVQIERSGILHGIVIWIDWYLDADTRISSGPLAPIDPHSTKPILWDPYSKQGVYFMPDFEEVSGASIVRGQVEYNARETYTQFEFSVLTQITNS</sequence>
<dbReference type="GeneID" id="103510910"/>
<dbReference type="PaxDb" id="121845-A0A3Q0IWK6"/>
<evidence type="ECO:0000313" key="4">
    <source>
        <dbReference type="Proteomes" id="UP000079169"/>
    </source>
</evidence>
<dbReference type="Gene3D" id="2.70.160.11">
    <property type="entry name" value="Hnrnp arginine n-methyltransferase1"/>
    <property type="match status" value="1"/>
</dbReference>
<dbReference type="InterPro" id="IPR029063">
    <property type="entry name" value="SAM-dependent_MTases_sf"/>
</dbReference>
<proteinExistence type="predicted"/>
<evidence type="ECO:0000259" key="3">
    <source>
        <dbReference type="Pfam" id="PF22528"/>
    </source>
</evidence>
<dbReference type="Proteomes" id="UP000079169">
    <property type="component" value="Unplaced"/>
</dbReference>
<evidence type="ECO:0000256" key="1">
    <source>
        <dbReference type="ARBA" id="ARBA00022691"/>
    </source>
</evidence>
<organism evidence="4 5">
    <name type="scientific">Diaphorina citri</name>
    <name type="common">Asian citrus psyllid</name>
    <dbReference type="NCBI Taxonomy" id="121845"/>
    <lineage>
        <taxon>Eukaryota</taxon>
        <taxon>Metazoa</taxon>
        <taxon>Ecdysozoa</taxon>
        <taxon>Arthropoda</taxon>
        <taxon>Hexapoda</taxon>
        <taxon>Insecta</taxon>
        <taxon>Pterygota</taxon>
        <taxon>Neoptera</taxon>
        <taxon>Paraneoptera</taxon>
        <taxon>Hemiptera</taxon>
        <taxon>Sternorrhyncha</taxon>
        <taxon>Psylloidea</taxon>
        <taxon>Psyllidae</taxon>
        <taxon>Diaphorininae</taxon>
        <taxon>Diaphorina</taxon>
    </lineage>
</organism>
<feature type="compositionally biased region" description="Polar residues" evidence="2">
    <location>
        <begin position="140"/>
        <end position="165"/>
    </location>
</feature>
<protein>
    <submittedName>
        <fullName evidence="5">Protein arginine N-methyltransferase 7-like</fullName>
    </submittedName>
</protein>
<keyword evidence="1" id="KW-0949">S-adenosyl-L-methionine</keyword>
<feature type="compositionally biased region" description="Basic and acidic residues" evidence="2">
    <location>
        <begin position="129"/>
        <end position="139"/>
    </location>
</feature>
<dbReference type="STRING" id="121845.A0A3Q0IWK6"/>
<dbReference type="InterPro" id="IPR055135">
    <property type="entry name" value="PRMT_dom"/>
</dbReference>
<dbReference type="KEGG" id="dci:103510910"/>
<keyword evidence="4" id="KW-1185">Reference proteome</keyword>
<evidence type="ECO:0000313" key="5">
    <source>
        <dbReference type="RefSeq" id="XP_026680647.1"/>
    </source>
</evidence>
<dbReference type="AlphaFoldDB" id="A0A3Q0IWK6"/>
<gene>
    <name evidence="5" type="primary">LOC103510910</name>
</gene>
<dbReference type="RefSeq" id="XP_026680647.1">
    <property type="nucleotide sequence ID" value="XM_026824846.1"/>
</dbReference>
<evidence type="ECO:0000256" key="2">
    <source>
        <dbReference type="SAM" id="MobiDB-lite"/>
    </source>
</evidence>
<feature type="region of interest" description="Disordered" evidence="2">
    <location>
        <begin position="125"/>
        <end position="169"/>
    </location>
</feature>
<name>A0A3Q0IWK6_DIACI</name>